<dbReference type="EMBL" id="SPRO01000037">
    <property type="protein sequence ID" value="TIC28582.1"/>
    <property type="molecule type" value="Genomic_DNA"/>
</dbReference>
<dbReference type="GO" id="GO:0004030">
    <property type="term" value="F:aldehyde dehydrogenase [NAD(P)+] activity"/>
    <property type="evidence" value="ECO:0007669"/>
    <property type="project" value="UniProtKB-ARBA"/>
</dbReference>
<evidence type="ECO:0000313" key="15">
    <source>
        <dbReference type="Proteomes" id="UP000310685"/>
    </source>
</evidence>
<proteinExistence type="inferred from homology"/>
<dbReference type="InterPro" id="IPR016162">
    <property type="entry name" value="Ald_DH_N"/>
</dbReference>
<dbReference type="Proteomes" id="UP000309601">
    <property type="component" value="Unassembled WGS sequence"/>
</dbReference>
<organism evidence="6 15">
    <name type="scientific">Wallemia mellicola</name>
    <dbReference type="NCBI Taxonomy" id="1708541"/>
    <lineage>
        <taxon>Eukaryota</taxon>
        <taxon>Fungi</taxon>
        <taxon>Dikarya</taxon>
        <taxon>Basidiomycota</taxon>
        <taxon>Wallemiomycotina</taxon>
        <taxon>Wallemiomycetes</taxon>
        <taxon>Wallemiales</taxon>
        <taxon>Wallemiaceae</taxon>
        <taxon>Wallemia</taxon>
    </lineage>
</organism>
<dbReference type="Proteomes" id="UP000305647">
    <property type="component" value="Unassembled WGS sequence"/>
</dbReference>
<dbReference type="PANTHER" id="PTHR11699">
    <property type="entry name" value="ALDEHYDE DEHYDROGENASE-RELATED"/>
    <property type="match status" value="1"/>
</dbReference>
<dbReference type="PROSITE" id="PS00687">
    <property type="entry name" value="ALDEHYDE_DEHYDR_GLU"/>
    <property type="match status" value="1"/>
</dbReference>
<dbReference type="Proteomes" id="UP000310685">
    <property type="component" value="Unassembled WGS sequence"/>
</dbReference>
<evidence type="ECO:0000313" key="10">
    <source>
        <dbReference type="EMBL" id="TIC69658.1"/>
    </source>
</evidence>
<evidence type="ECO:0000313" key="13">
    <source>
        <dbReference type="Proteomes" id="UP000307169"/>
    </source>
</evidence>
<dbReference type="EMBL" id="SPRW01000040">
    <property type="protein sequence ID" value="TIC63012.1"/>
    <property type="molecule type" value="Genomic_DNA"/>
</dbReference>
<dbReference type="InterPro" id="IPR029510">
    <property type="entry name" value="Ald_DH_CS_GLU"/>
</dbReference>
<dbReference type="InterPro" id="IPR016161">
    <property type="entry name" value="Ald_DH/histidinol_DH"/>
</dbReference>
<feature type="active site" evidence="3">
    <location>
        <position position="271"/>
    </location>
</feature>
<dbReference type="AlphaFoldDB" id="A0A4T0LUS9"/>
<dbReference type="EMBL" id="SPRC01000016">
    <property type="protein sequence ID" value="TIB80444.1"/>
    <property type="molecule type" value="Genomic_DNA"/>
</dbReference>
<evidence type="ECO:0000259" key="5">
    <source>
        <dbReference type="Pfam" id="PF00171"/>
    </source>
</evidence>
<evidence type="ECO:0000313" key="7">
    <source>
        <dbReference type="EMBL" id="TIC04794.1"/>
    </source>
</evidence>
<comment type="similarity">
    <text evidence="1 4">Belongs to the aldehyde dehydrogenase family.</text>
</comment>
<dbReference type="EMBL" id="SPRV01000009">
    <property type="protein sequence ID" value="TIC69658.1"/>
    <property type="molecule type" value="Genomic_DNA"/>
</dbReference>
<evidence type="ECO:0000313" key="6">
    <source>
        <dbReference type="EMBL" id="TIB80444.1"/>
    </source>
</evidence>
<evidence type="ECO:0000313" key="12">
    <source>
        <dbReference type="Proteomes" id="UP000305647"/>
    </source>
</evidence>
<evidence type="ECO:0000256" key="3">
    <source>
        <dbReference type="PROSITE-ProRule" id="PRU10007"/>
    </source>
</evidence>
<name>A0A4T0LUS9_9BASI</name>
<evidence type="ECO:0000313" key="11">
    <source>
        <dbReference type="Proteomes" id="UP000305362"/>
    </source>
</evidence>
<dbReference type="SUPFAM" id="SSF53720">
    <property type="entry name" value="ALDH-like"/>
    <property type="match status" value="1"/>
</dbReference>
<evidence type="ECO:0000256" key="2">
    <source>
        <dbReference type="ARBA" id="ARBA00023002"/>
    </source>
</evidence>
<dbReference type="OMA" id="GQLIMQY"/>
<dbReference type="FunFam" id="3.40.605.10:FF:000050">
    <property type="entry name" value="Aldehyde dehydrogenase, mitochondrial"/>
    <property type="match status" value="1"/>
</dbReference>
<gene>
    <name evidence="9" type="ORF">E3Q02_03215</name>
    <name evidence="10" type="ORF">E3Q03_01298</name>
    <name evidence="8" type="ORF">E3Q10_03095</name>
    <name evidence="7" type="ORF">E3Q17_00177</name>
    <name evidence="6" type="ORF">E3Q22_01924</name>
</gene>
<evidence type="ECO:0000256" key="1">
    <source>
        <dbReference type="ARBA" id="ARBA00009986"/>
    </source>
</evidence>
<feature type="domain" description="Aldehyde dehydrogenase" evidence="5">
    <location>
        <begin position="37"/>
        <end position="492"/>
    </location>
</feature>
<dbReference type="Gene3D" id="3.40.309.10">
    <property type="entry name" value="Aldehyde Dehydrogenase, Chain A, domain 2"/>
    <property type="match status" value="1"/>
</dbReference>
<evidence type="ECO:0000256" key="4">
    <source>
        <dbReference type="RuleBase" id="RU003345"/>
    </source>
</evidence>
<dbReference type="FunFam" id="3.40.309.10:FF:000012">
    <property type="entry name" value="Betaine aldehyde dehydrogenase"/>
    <property type="match status" value="1"/>
</dbReference>
<dbReference type="EMBL" id="SPRH01000002">
    <property type="protein sequence ID" value="TIC04794.1"/>
    <property type="molecule type" value="Genomic_DNA"/>
</dbReference>
<comment type="caution">
    <text evidence="6">The sequence shown here is derived from an EMBL/GenBank/DDBJ whole genome shotgun (WGS) entry which is preliminary data.</text>
</comment>
<accession>A0A4T0LUS9</accession>
<dbReference type="InterPro" id="IPR015590">
    <property type="entry name" value="Aldehyde_DH_dom"/>
</dbReference>
<dbReference type="Proteomes" id="UP000307169">
    <property type="component" value="Unassembled WGS sequence"/>
</dbReference>
<evidence type="ECO:0000313" key="9">
    <source>
        <dbReference type="EMBL" id="TIC63012.1"/>
    </source>
</evidence>
<dbReference type="Proteomes" id="UP000305362">
    <property type="component" value="Unassembled WGS sequence"/>
</dbReference>
<dbReference type="Gene3D" id="3.40.605.10">
    <property type="entry name" value="Aldehyde Dehydrogenase, Chain A, domain 1"/>
    <property type="match status" value="1"/>
</dbReference>
<sequence>MTTFQYDFAANHKNSAFQGKVDFPTGVFINNEFSSGSTGKSIDVINPTTSNTVTKISEGTAEDVDRAVAAAHDAFENSWGLNVHGTERGRLLVRLADLMEKHADELAALESLDNGKPFKFARGFDIPEAAANFRYFGGWADKIQGSTIEVGSELMAHTRKEPIGVCGSIIPWNFPLLMFSWKIAPAIATGNTIVIKPSEITPLTALRMASLIKEAGFPAGVINIVVGYGQTVGNAITDHSGIEKVAFTGSTAVGKLVMKAAANNVKKVTLELGGKSPAIVYADANLENAIQSTAFGIWFNSAQCCCAGSRIYVEESVYDDFVKGFKQHTDQLKSGDPFDDVFFGPVVSETQQSRVNKLIESGKRDAKVIECGEESKLNGYFVRPRIFLDAPAECEIQRTEIFGPAVTITKFSKDTDIVKIANDTEYGLAASVFTENINKAHKTAHAIKAGTVWINQHNTLTKNVPFGGYKQSGVGREMGSEVLNNYLQCKSVFTKFTQ</sequence>
<dbReference type="FunFam" id="3.40.605.10:FF:000026">
    <property type="entry name" value="Aldehyde dehydrogenase, putative"/>
    <property type="match status" value="1"/>
</dbReference>
<dbReference type="InterPro" id="IPR016163">
    <property type="entry name" value="Ald_DH_C"/>
</dbReference>
<dbReference type="Pfam" id="PF00171">
    <property type="entry name" value="Aldedh"/>
    <property type="match status" value="1"/>
</dbReference>
<dbReference type="OrthoDB" id="310895at2759"/>
<evidence type="ECO:0000313" key="8">
    <source>
        <dbReference type="EMBL" id="TIC28582.1"/>
    </source>
</evidence>
<reference evidence="11 12" key="1">
    <citation type="submission" date="2019-03" db="EMBL/GenBank/DDBJ databases">
        <title>Sequencing 25 genomes of Wallemia mellicola.</title>
        <authorList>
            <person name="Gostincar C."/>
        </authorList>
    </citation>
    <scope>NUCLEOTIDE SEQUENCE [LARGE SCALE GENOMIC DNA]</scope>
    <source>
        <strain evidence="7 13">EXF-1262</strain>
        <strain evidence="9 14">EXF-1274</strain>
        <strain evidence="10 11">EXF-1277</strain>
        <strain evidence="6 15">EXF-6152</strain>
        <strain evidence="8 12">EXF-8738</strain>
    </source>
</reference>
<keyword evidence="2 4" id="KW-0560">Oxidoreductase</keyword>
<evidence type="ECO:0000313" key="14">
    <source>
        <dbReference type="Proteomes" id="UP000309601"/>
    </source>
</evidence>
<protein>
    <submittedName>
        <fullName evidence="6">Indole-3-acetaldehyde dehydrogenase</fullName>
    </submittedName>
</protein>